<dbReference type="OrthoDB" id="27095at2759"/>
<dbReference type="PANTHER" id="PTHR13605:SF4">
    <property type="entry name" value="ER MEMBRANE PROTEIN COMPLEX SUBUNIT 7"/>
    <property type="match status" value="1"/>
</dbReference>
<accession>A0A482W4R2</accession>
<evidence type="ECO:0000256" key="3">
    <source>
        <dbReference type="ARBA" id="ARBA00022692"/>
    </source>
</evidence>
<evidence type="ECO:0000259" key="10">
    <source>
        <dbReference type="Pfam" id="PF09430"/>
    </source>
</evidence>
<keyword evidence="12" id="KW-1185">Reference proteome</keyword>
<dbReference type="GO" id="GO:0072546">
    <property type="term" value="C:EMC complex"/>
    <property type="evidence" value="ECO:0007669"/>
    <property type="project" value="TreeGrafter"/>
</dbReference>
<dbReference type="AlphaFoldDB" id="A0A482W4R2"/>
<evidence type="ECO:0000256" key="9">
    <source>
        <dbReference type="SAM" id="SignalP"/>
    </source>
</evidence>
<evidence type="ECO:0000256" key="2">
    <source>
        <dbReference type="ARBA" id="ARBA00008880"/>
    </source>
</evidence>
<reference evidence="11 12" key="1">
    <citation type="submission" date="2017-03" db="EMBL/GenBank/DDBJ databases">
        <title>Genome of the blue death feigning beetle - Asbolus verrucosus.</title>
        <authorList>
            <person name="Rider S.D."/>
        </authorList>
    </citation>
    <scope>NUCLEOTIDE SEQUENCE [LARGE SCALE GENOMIC DNA]</scope>
    <source>
        <strain evidence="11">Butters</strain>
        <tissue evidence="11">Head and leg muscle</tissue>
    </source>
</reference>
<gene>
    <name evidence="11" type="ORF">BDFB_009554</name>
</gene>
<name>A0A482W4R2_ASBVE</name>
<keyword evidence="3 8" id="KW-0812">Transmembrane</keyword>
<keyword evidence="5 8" id="KW-1133">Transmembrane helix</keyword>
<dbReference type="GO" id="GO:0030246">
    <property type="term" value="F:carbohydrate binding"/>
    <property type="evidence" value="ECO:0007669"/>
    <property type="project" value="InterPro"/>
</dbReference>
<evidence type="ECO:0000313" key="11">
    <source>
        <dbReference type="EMBL" id="RZC39709.1"/>
    </source>
</evidence>
<dbReference type="InterPro" id="IPR013784">
    <property type="entry name" value="Carb-bd-like_fold"/>
</dbReference>
<organism evidence="11 12">
    <name type="scientific">Asbolus verrucosus</name>
    <name type="common">Desert ironclad beetle</name>
    <dbReference type="NCBI Taxonomy" id="1661398"/>
    <lineage>
        <taxon>Eukaryota</taxon>
        <taxon>Metazoa</taxon>
        <taxon>Ecdysozoa</taxon>
        <taxon>Arthropoda</taxon>
        <taxon>Hexapoda</taxon>
        <taxon>Insecta</taxon>
        <taxon>Pterygota</taxon>
        <taxon>Neoptera</taxon>
        <taxon>Endopterygota</taxon>
        <taxon>Coleoptera</taxon>
        <taxon>Polyphaga</taxon>
        <taxon>Cucujiformia</taxon>
        <taxon>Tenebrionidae</taxon>
        <taxon>Pimeliinae</taxon>
        <taxon>Asbolus</taxon>
    </lineage>
</organism>
<evidence type="ECO:0000256" key="4">
    <source>
        <dbReference type="ARBA" id="ARBA00022729"/>
    </source>
</evidence>
<feature type="signal peptide" evidence="9">
    <location>
        <begin position="1"/>
        <end position="21"/>
    </location>
</feature>
<feature type="domain" description="ER membrane protein complex subunit 7 beta-sandwich" evidence="10">
    <location>
        <begin position="50"/>
        <end position="160"/>
    </location>
</feature>
<evidence type="ECO:0000256" key="8">
    <source>
        <dbReference type="SAM" id="Phobius"/>
    </source>
</evidence>
<dbReference type="STRING" id="1661398.A0A482W4R2"/>
<dbReference type="PANTHER" id="PTHR13605">
    <property type="entry name" value="ER MEMBRANE PROTEIN COMPLEX SUBUNIT 7"/>
    <property type="match status" value="1"/>
</dbReference>
<protein>
    <submittedName>
        <fullName evidence="11">DUF2012 domain containing protein</fullName>
    </submittedName>
</protein>
<comment type="similarity">
    <text evidence="2">Belongs to the EMC7 family.</text>
</comment>
<evidence type="ECO:0000256" key="7">
    <source>
        <dbReference type="SAM" id="MobiDB-lite"/>
    </source>
</evidence>
<sequence>MSLKLWYFLILFLIDIYVAFSQTSLEEENETERYAIEGKIFLLSDYQTRQANWPASTRIHVNGGQLVGFVKKDGSFIVHNVPSGSYIVEVLNPEYTFEPVRVEINSRGKYRARKVNHIQTSLIIQVPYPLSMKALAKTRYFQVREQWRITDFIFNPMVLMMVLPLLLVMLLPKMMNDPETKKEMEQIQSLTKFELPEMSDMVSNFLAGSSQSANAQQNKKNQKTKKRQ</sequence>
<comment type="subcellular location">
    <subcellularLocation>
        <location evidence="1">Membrane</location>
        <topology evidence="1">Single-pass membrane protein</topology>
    </subcellularLocation>
</comment>
<keyword evidence="4 9" id="KW-0732">Signal</keyword>
<feature type="transmembrane region" description="Helical" evidence="8">
    <location>
        <begin position="152"/>
        <end position="172"/>
    </location>
</feature>
<dbReference type="SUPFAM" id="SSF49452">
    <property type="entry name" value="Starch-binding domain-like"/>
    <property type="match status" value="1"/>
</dbReference>
<feature type="chain" id="PRO_5019860272" evidence="9">
    <location>
        <begin position="22"/>
        <end position="228"/>
    </location>
</feature>
<feature type="compositionally biased region" description="Low complexity" evidence="7">
    <location>
        <begin position="208"/>
        <end position="219"/>
    </location>
</feature>
<dbReference type="InterPro" id="IPR019008">
    <property type="entry name" value="Beta_sandwich_EMC7"/>
</dbReference>
<evidence type="ECO:0000256" key="1">
    <source>
        <dbReference type="ARBA" id="ARBA00004167"/>
    </source>
</evidence>
<proteinExistence type="inferred from homology"/>
<dbReference type="Pfam" id="PF09430">
    <property type="entry name" value="EMC7_beta-sandw"/>
    <property type="match status" value="1"/>
</dbReference>
<evidence type="ECO:0000256" key="6">
    <source>
        <dbReference type="ARBA" id="ARBA00023136"/>
    </source>
</evidence>
<dbReference type="InterPro" id="IPR039163">
    <property type="entry name" value="EMC7"/>
</dbReference>
<feature type="region of interest" description="Disordered" evidence="7">
    <location>
        <begin position="208"/>
        <end position="228"/>
    </location>
</feature>
<dbReference type="EMBL" id="QDEB01031917">
    <property type="protein sequence ID" value="RZC39709.1"/>
    <property type="molecule type" value="Genomic_DNA"/>
</dbReference>
<keyword evidence="6 8" id="KW-0472">Membrane</keyword>
<dbReference type="Proteomes" id="UP000292052">
    <property type="component" value="Unassembled WGS sequence"/>
</dbReference>
<evidence type="ECO:0000256" key="5">
    <source>
        <dbReference type="ARBA" id="ARBA00022989"/>
    </source>
</evidence>
<comment type="caution">
    <text evidence="11">The sequence shown here is derived from an EMBL/GenBank/DDBJ whole genome shotgun (WGS) entry which is preliminary data.</text>
</comment>
<evidence type="ECO:0000313" key="12">
    <source>
        <dbReference type="Proteomes" id="UP000292052"/>
    </source>
</evidence>